<dbReference type="Proteomes" id="UP000518904">
    <property type="component" value="Unassembled WGS sequence"/>
</dbReference>
<evidence type="ECO:0000256" key="1">
    <source>
        <dbReference type="ARBA" id="ARBA00010923"/>
    </source>
</evidence>
<reference evidence="5 6" key="1">
    <citation type="submission" date="2020-04" db="EMBL/GenBank/DDBJ databases">
        <title>Whole-genome sequencing of Vibrio spp. from China reveals different genetic environments of blaCTX-M-14 among diverse lineages.</title>
        <authorList>
            <person name="Zheng Z."/>
            <person name="Ye L."/>
            <person name="Chen S."/>
        </authorList>
    </citation>
    <scope>NUCLEOTIDE SEQUENCE [LARGE SCALE GENOMIC DNA]</scope>
    <source>
        <strain evidence="5 6">Vb0551</strain>
    </source>
</reference>
<dbReference type="InterPro" id="IPR000055">
    <property type="entry name" value="Restrct_endonuc_typeI_TRD"/>
</dbReference>
<dbReference type="PANTHER" id="PTHR30408">
    <property type="entry name" value="TYPE-1 RESTRICTION ENZYME ECOKI SPECIFICITY PROTEIN"/>
    <property type="match status" value="1"/>
</dbReference>
<keyword evidence="2" id="KW-0680">Restriction system</keyword>
<dbReference type="Gene3D" id="1.10.287.1120">
    <property type="entry name" value="Bipartite methylase S protein"/>
    <property type="match status" value="1"/>
</dbReference>
<dbReference type="InterPro" id="IPR052021">
    <property type="entry name" value="Type-I_RS_S_subunit"/>
</dbReference>
<dbReference type="PANTHER" id="PTHR30408:SF12">
    <property type="entry name" value="TYPE I RESTRICTION ENZYME MJAVIII SPECIFICITY SUBUNIT"/>
    <property type="match status" value="1"/>
</dbReference>
<evidence type="ECO:0000259" key="4">
    <source>
        <dbReference type="Pfam" id="PF01420"/>
    </source>
</evidence>
<dbReference type="Pfam" id="PF01420">
    <property type="entry name" value="Methylase_S"/>
    <property type="match status" value="2"/>
</dbReference>
<dbReference type="AlphaFoldDB" id="A0A7Y0SFL5"/>
<protein>
    <recommendedName>
        <fullName evidence="4">Type I restriction modification DNA specificity domain-containing protein</fullName>
    </recommendedName>
</protein>
<dbReference type="GO" id="GO:0003677">
    <property type="term" value="F:DNA binding"/>
    <property type="evidence" value="ECO:0007669"/>
    <property type="project" value="UniProtKB-KW"/>
</dbReference>
<evidence type="ECO:0000313" key="5">
    <source>
        <dbReference type="EMBL" id="NMU82634.1"/>
    </source>
</evidence>
<comment type="similarity">
    <text evidence="1">Belongs to the type-I restriction system S methylase family.</text>
</comment>
<name>A0A7Y0SFL5_VIBPH</name>
<feature type="domain" description="Type I restriction modification DNA specificity" evidence="4">
    <location>
        <begin position="237"/>
        <end position="416"/>
    </location>
</feature>
<evidence type="ECO:0000256" key="3">
    <source>
        <dbReference type="ARBA" id="ARBA00023125"/>
    </source>
</evidence>
<comment type="caution">
    <text evidence="5">The sequence shown here is derived from an EMBL/GenBank/DDBJ whole genome shotgun (WGS) entry which is preliminary data.</text>
</comment>
<dbReference type="InterPro" id="IPR044946">
    <property type="entry name" value="Restrct_endonuc_typeI_TRD_sf"/>
</dbReference>
<dbReference type="Gene3D" id="3.90.220.20">
    <property type="entry name" value="DNA methylase specificity domains"/>
    <property type="match status" value="2"/>
</dbReference>
<dbReference type="EMBL" id="JABCLB010000884">
    <property type="protein sequence ID" value="NMU82634.1"/>
    <property type="molecule type" value="Genomic_DNA"/>
</dbReference>
<evidence type="ECO:0000313" key="6">
    <source>
        <dbReference type="Proteomes" id="UP000518904"/>
    </source>
</evidence>
<proteinExistence type="inferred from homology"/>
<organism evidence="5 6">
    <name type="scientific">Vibrio parahaemolyticus</name>
    <dbReference type="NCBI Taxonomy" id="670"/>
    <lineage>
        <taxon>Bacteria</taxon>
        <taxon>Pseudomonadati</taxon>
        <taxon>Pseudomonadota</taxon>
        <taxon>Gammaproteobacteria</taxon>
        <taxon>Vibrionales</taxon>
        <taxon>Vibrionaceae</taxon>
        <taxon>Vibrio</taxon>
    </lineage>
</organism>
<feature type="domain" description="Type I restriction modification DNA specificity" evidence="4">
    <location>
        <begin position="32"/>
        <end position="196"/>
    </location>
</feature>
<dbReference type="SUPFAM" id="SSF116734">
    <property type="entry name" value="DNA methylase specificity domain"/>
    <property type="match status" value="2"/>
</dbReference>
<evidence type="ECO:0000256" key="2">
    <source>
        <dbReference type="ARBA" id="ARBA00022747"/>
    </source>
</evidence>
<sequence>MTEQMNVPKLRFSEFDSMLGLSYFGELVNDITYGPRFSAEDYCSDGNVRTIRGTDMGANGEIKYHQVPTAQLDGKTVNRHELKDGDLVMITTADCGITSVYREQPIKHICSAYAVKINLNENADSTYFKYFYQTSKAQYEVSRFIRKATVSNLPGSDINRIRHYPPSLQEQQKIASFLSKVDEKITLLSEKKDKLTEYKKGVMQQLFNGKWEEQDGQLNFIPPTLRFKADDGSDFPDWREVTLDGLAEVRGRVGWKNLKQSEYTSEGPYLIAGKHINEGVINWCRCDHLSEERYVESIEIALQDGDVIFSKDGSLGNPALIENLQNKATINGTMMLVRVNQLEIVPSYFFQVLRSSFFDRLIALAKSGSSIPHIFQRDMKNFEFPLPSLEEQTKIASFLSAIDQKVDLANSELEKAKEWKKGLLQQMFV</sequence>
<dbReference type="GO" id="GO:0009307">
    <property type="term" value="P:DNA restriction-modification system"/>
    <property type="evidence" value="ECO:0007669"/>
    <property type="project" value="UniProtKB-KW"/>
</dbReference>
<keyword evidence="3" id="KW-0238">DNA-binding</keyword>
<dbReference type="RefSeq" id="WP_141180464.1">
    <property type="nucleotide sequence ID" value="NZ_CP041202.1"/>
</dbReference>
<gene>
    <name evidence="5" type="ORF">HKB16_07035</name>
</gene>
<accession>A0A7Y0SFL5</accession>